<dbReference type="Gene3D" id="3.40.605.10">
    <property type="entry name" value="Aldehyde Dehydrogenase, Chain A, domain 1"/>
    <property type="match status" value="1"/>
</dbReference>
<evidence type="ECO:0000256" key="1">
    <source>
        <dbReference type="ARBA" id="ARBA00009986"/>
    </source>
</evidence>
<dbReference type="InterPro" id="IPR015590">
    <property type="entry name" value="Aldehyde_DH_dom"/>
</dbReference>
<evidence type="ECO:0000256" key="2">
    <source>
        <dbReference type="ARBA" id="ARBA00011881"/>
    </source>
</evidence>
<feature type="domain" description="Aldehyde dehydrogenase" evidence="4">
    <location>
        <begin position="2"/>
        <end position="443"/>
    </location>
</feature>
<name>A0AAF0JN27_9EURY</name>
<dbReference type="SUPFAM" id="SSF53720">
    <property type="entry name" value="ALDH-like"/>
    <property type="match status" value="1"/>
</dbReference>
<dbReference type="RefSeq" id="WP_278099854.1">
    <property type="nucleotide sequence ID" value="NZ_CP091092.1"/>
</dbReference>
<dbReference type="CDD" id="cd07078">
    <property type="entry name" value="ALDH"/>
    <property type="match status" value="1"/>
</dbReference>
<dbReference type="InterPro" id="IPR016161">
    <property type="entry name" value="Ald_DH/histidinol_DH"/>
</dbReference>
<evidence type="ECO:0000313" key="5">
    <source>
        <dbReference type="EMBL" id="WFN37016.1"/>
    </source>
</evidence>
<dbReference type="Gene3D" id="3.40.309.10">
    <property type="entry name" value="Aldehyde Dehydrogenase, Chain A, domain 2"/>
    <property type="match status" value="1"/>
</dbReference>
<keyword evidence="3" id="KW-0560">Oxidoreductase</keyword>
<dbReference type="FunFam" id="3.40.605.10:FF:000007">
    <property type="entry name" value="NAD/NADP-dependent betaine aldehyde dehydrogenase"/>
    <property type="match status" value="1"/>
</dbReference>
<dbReference type="EMBL" id="CP091092">
    <property type="protein sequence ID" value="WFN37016.1"/>
    <property type="molecule type" value="Genomic_DNA"/>
</dbReference>
<sequence length="447" mass="47837">MGSIPLFSPDDVNASVESAKYAFSKWSEKSARERSIVLFKAASLVREEQDRLSKLLTSEQGKILPEAKNEIQGFANVLEFYASIAGAVFGTALPKSDYGYSFTKKEPIGVCGAIIPWNMPVLIMAWKIGPAIASGCSIVLKPSQKTPLTTIEIAGIMKRAGLPDGVLEIVTGRGDIVGGAIAKSREISALSFTGSASTGAEVERLSCGTRKRLTLELGGSDPMVVCSDADIDLAVSGAVSGRFYNCGQTCTAVKRLFVFEDIYDSFLSKLKERTEKISVGNGLLKGVMMGPLNSREGLLSIEKLADEEVGKGADIISGGKIISGGDFDKGNFFEPTIIANPDFQSRLLREEVFGPILPVVPVNSLDTAIEYSNNTEFGLGASVWTKNLKDAYAFSEGVDAGIVWVNKHLKIPPEVPFGGEKSSGTGRENGISALEHYMREKTVIISP</sequence>
<comment type="subunit">
    <text evidence="2">Homotetramer.</text>
</comment>
<dbReference type="Proteomes" id="UP001218895">
    <property type="component" value="Chromosome"/>
</dbReference>
<dbReference type="AlphaFoldDB" id="A0AAF0JN27"/>
<keyword evidence="6" id="KW-1185">Reference proteome</keyword>
<dbReference type="PROSITE" id="PS00070">
    <property type="entry name" value="ALDEHYDE_DEHYDR_CYS"/>
    <property type="match status" value="1"/>
</dbReference>
<dbReference type="Pfam" id="PF00171">
    <property type="entry name" value="Aldedh"/>
    <property type="match status" value="1"/>
</dbReference>
<dbReference type="FunFam" id="3.40.309.10:FF:000009">
    <property type="entry name" value="Aldehyde dehydrogenase A"/>
    <property type="match status" value="1"/>
</dbReference>
<comment type="similarity">
    <text evidence="1">Belongs to the aldehyde dehydrogenase family.</text>
</comment>
<evidence type="ECO:0000313" key="6">
    <source>
        <dbReference type="Proteomes" id="UP001218895"/>
    </source>
</evidence>
<dbReference type="InterPro" id="IPR016162">
    <property type="entry name" value="Ald_DH_N"/>
</dbReference>
<dbReference type="GeneID" id="79948942"/>
<organism evidence="5 6">
    <name type="scientific">Methanomicrobium antiquum</name>
    <dbReference type="NCBI Taxonomy" id="487686"/>
    <lineage>
        <taxon>Archaea</taxon>
        <taxon>Methanobacteriati</taxon>
        <taxon>Methanobacteriota</taxon>
        <taxon>Stenosarchaea group</taxon>
        <taxon>Methanomicrobia</taxon>
        <taxon>Methanomicrobiales</taxon>
        <taxon>Methanomicrobiaceae</taxon>
        <taxon>Methanomicrobium</taxon>
    </lineage>
</organism>
<dbReference type="InterPro" id="IPR016160">
    <property type="entry name" value="Ald_DH_CS_CYS"/>
</dbReference>
<dbReference type="KEGG" id="manq:L1994_01065"/>
<proteinExistence type="inferred from homology"/>
<dbReference type="InterPro" id="IPR016163">
    <property type="entry name" value="Ald_DH_C"/>
</dbReference>
<accession>A0AAF0JN27</accession>
<evidence type="ECO:0000256" key="3">
    <source>
        <dbReference type="ARBA" id="ARBA00023002"/>
    </source>
</evidence>
<evidence type="ECO:0000259" key="4">
    <source>
        <dbReference type="Pfam" id="PF00171"/>
    </source>
</evidence>
<dbReference type="GO" id="GO:0016620">
    <property type="term" value="F:oxidoreductase activity, acting on the aldehyde or oxo group of donors, NAD or NADP as acceptor"/>
    <property type="evidence" value="ECO:0007669"/>
    <property type="project" value="InterPro"/>
</dbReference>
<reference evidence="5" key="1">
    <citation type="submission" date="2022-01" db="EMBL/GenBank/DDBJ databases">
        <title>Complete genome of Methanomicrobium antiquum DSM 21220.</title>
        <authorList>
            <person name="Chen S.-C."/>
            <person name="You Y.-T."/>
            <person name="Zhou Y.-Z."/>
            <person name="Lai M.-C."/>
        </authorList>
    </citation>
    <scope>NUCLEOTIDE SEQUENCE</scope>
    <source>
        <strain evidence="5">DSM 21220</strain>
    </source>
</reference>
<dbReference type="PANTHER" id="PTHR11699">
    <property type="entry name" value="ALDEHYDE DEHYDROGENASE-RELATED"/>
    <property type="match status" value="1"/>
</dbReference>
<protein>
    <submittedName>
        <fullName evidence="5">Aldehyde dehydrogenase family protein</fullName>
    </submittedName>
</protein>
<gene>
    <name evidence="5" type="ORF">L1994_01065</name>
</gene>